<keyword evidence="3 11" id="KW-0812">Transmembrane</keyword>
<dbReference type="PANTHER" id="PTHR24243:SF208">
    <property type="entry name" value="PYROKININ-1 RECEPTOR"/>
    <property type="match status" value="1"/>
</dbReference>
<feature type="transmembrane region" description="Helical" evidence="13">
    <location>
        <begin position="325"/>
        <end position="346"/>
    </location>
</feature>
<dbReference type="CDD" id="cd15134">
    <property type="entry name" value="7tmA_capaR"/>
    <property type="match status" value="1"/>
</dbReference>
<evidence type="ECO:0000256" key="6">
    <source>
        <dbReference type="ARBA" id="ARBA00023136"/>
    </source>
</evidence>
<keyword evidence="9" id="KW-0325">Glycoprotein</keyword>
<feature type="transmembrane region" description="Helical" evidence="13">
    <location>
        <begin position="121"/>
        <end position="143"/>
    </location>
</feature>
<dbReference type="Gene3D" id="1.20.1070.10">
    <property type="entry name" value="Rhodopsin 7-helix transmembrane proteins"/>
    <property type="match status" value="1"/>
</dbReference>
<evidence type="ECO:0000259" key="14">
    <source>
        <dbReference type="PROSITE" id="PS50262"/>
    </source>
</evidence>
<organism evidence="15 16">
    <name type="scientific">Magallana gigas</name>
    <name type="common">Pacific oyster</name>
    <name type="synonym">Crassostrea gigas</name>
    <dbReference type="NCBI Taxonomy" id="29159"/>
    <lineage>
        <taxon>Eukaryota</taxon>
        <taxon>Metazoa</taxon>
        <taxon>Spiralia</taxon>
        <taxon>Lophotrochozoa</taxon>
        <taxon>Mollusca</taxon>
        <taxon>Bivalvia</taxon>
        <taxon>Autobranchia</taxon>
        <taxon>Pteriomorphia</taxon>
        <taxon>Ostreida</taxon>
        <taxon>Ostreoidea</taxon>
        <taxon>Ostreidae</taxon>
        <taxon>Magallana</taxon>
    </lineage>
</organism>
<reference evidence="15" key="1">
    <citation type="submission" date="2022-08" db="UniProtKB">
        <authorList>
            <consortium name="EnsemblMetazoa"/>
        </authorList>
    </citation>
    <scope>IDENTIFICATION</scope>
    <source>
        <strain evidence="15">05x7-T-G4-1.051#20</strain>
    </source>
</reference>
<evidence type="ECO:0000256" key="7">
    <source>
        <dbReference type="ARBA" id="ARBA00023157"/>
    </source>
</evidence>
<feature type="transmembrane region" description="Helical" evidence="13">
    <location>
        <begin position="219"/>
        <end position="241"/>
    </location>
</feature>
<dbReference type="EnsemblMetazoa" id="G18985.2">
    <property type="protein sequence ID" value="G18985.2:cds"/>
    <property type="gene ID" value="G18985"/>
</dbReference>
<dbReference type="PANTHER" id="PTHR24243">
    <property type="entry name" value="G-PROTEIN COUPLED RECEPTOR"/>
    <property type="match status" value="1"/>
</dbReference>
<name>A0A8W8JFG4_MAGGI</name>
<dbReference type="Proteomes" id="UP000005408">
    <property type="component" value="Unassembled WGS sequence"/>
</dbReference>
<evidence type="ECO:0000256" key="9">
    <source>
        <dbReference type="ARBA" id="ARBA00023180"/>
    </source>
</evidence>
<evidence type="ECO:0000256" key="13">
    <source>
        <dbReference type="SAM" id="Phobius"/>
    </source>
</evidence>
<evidence type="ECO:0000256" key="1">
    <source>
        <dbReference type="ARBA" id="ARBA00004651"/>
    </source>
</evidence>
<evidence type="ECO:0000256" key="12">
    <source>
        <dbReference type="SAM" id="MobiDB-lite"/>
    </source>
</evidence>
<evidence type="ECO:0000256" key="8">
    <source>
        <dbReference type="ARBA" id="ARBA00023170"/>
    </source>
</evidence>
<evidence type="ECO:0000256" key="5">
    <source>
        <dbReference type="ARBA" id="ARBA00023040"/>
    </source>
</evidence>
<feature type="transmembrane region" description="Helical" evidence="13">
    <location>
        <begin position="280"/>
        <end position="299"/>
    </location>
</feature>
<dbReference type="Pfam" id="PF00001">
    <property type="entry name" value="7tm_1"/>
    <property type="match status" value="1"/>
</dbReference>
<dbReference type="OMA" id="FSFVVEW"/>
<keyword evidence="5 11" id="KW-0297">G-protein coupled receptor</keyword>
<comment type="subcellular location">
    <subcellularLocation>
        <location evidence="1">Cell membrane</location>
        <topology evidence="1">Multi-pass membrane protein</topology>
    </subcellularLocation>
</comment>
<dbReference type="OrthoDB" id="5962705at2759"/>
<dbReference type="PROSITE" id="PS50262">
    <property type="entry name" value="G_PROTEIN_RECEP_F1_2"/>
    <property type="match status" value="1"/>
</dbReference>
<dbReference type="SUPFAM" id="SSF81321">
    <property type="entry name" value="Family A G protein-coupled receptor-like"/>
    <property type="match status" value="1"/>
</dbReference>
<dbReference type="GO" id="GO:0005886">
    <property type="term" value="C:plasma membrane"/>
    <property type="evidence" value="ECO:0007669"/>
    <property type="project" value="UniProtKB-SubCell"/>
</dbReference>
<evidence type="ECO:0000256" key="2">
    <source>
        <dbReference type="ARBA" id="ARBA00022475"/>
    </source>
</evidence>
<protein>
    <recommendedName>
        <fullName evidence="14">G-protein coupled receptors family 1 profile domain-containing protein</fullName>
    </recommendedName>
</protein>
<evidence type="ECO:0000256" key="4">
    <source>
        <dbReference type="ARBA" id="ARBA00022989"/>
    </source>
</evidence>
<evidence type="ECO:0000256" key="10">
    <source>
        <dbReference type="ARBA" id="ARBA00023224"/>
    </source>
</evidence>
<dbReference type="PRINTS" id="PR01565">
    <property type="entry name" value="NEUROMEDINUR"/>
</dbReference>
<sequence length="412" mass="46918">MDNVSFGPSPDFSNGSGFSNGSDSNFDEFSYLESHLGPRHLNTPVLAVLSSVYVAIFLSGTVGNVCTCIVIARNRHMHTATNYYLFSLSVSDLATLFLALPQELYMIWEAYPWRLGEGFCIIKAFITEMSAYASILTITAFTIERWAAICHPMRFQKLSNLSRAVKEIVVIWILSILCALPYPIHTRTFYEMTHPVTFRPLLDSMVCSIPHQWRETMKVFLQFSSFIFFVLPMTLITLIYIRIGITLYNSEVIGVQQNSLGPDGGAQSKKSFSATKARKSVLKMLVAVVVAFFVCWAPFHTQRLWTIYMKKEHWTTELLELQNHVFFLSGVLYFFSATVNPILYNVMSRKYRQAFRQTLCGGRPRNPDPRSTYVSSYSPSRQKTLGYNKMSKSAVGRFSIEETENTYAESRS</sequence>
<dbReference type="GO" id="GO:0001607">
    <property type="term" value="F:neuromedin U receptor activity"/>
    <property type="evidence" value="ECO:0007669"/>
    <property type="project" value="InterPro"/>
</dbReference>
<dbReference type="AlphaFoldDB" id="A0A8W8JFG4"/>
<keyword evidence="6 13" id="KW-0472">Membrane</keyword>
<feature type="region of interest" description="Disordered" evidence="12">
    <location>
        <begin position="359"/>
        <end position="380"/>
    </location>
</feature>
<feature type="transmembrane region" description="Helical" evidence="13">
    <location>
        <begin position="45"/>
        <end position="71"/>
    </location>
</feature>
<keyword evidence="10 11" id="KW-0807">Transducer</keyword>
<dbReference type="PROSITE" id="PS00237">
    <property type="entry name" value="G_PROTEIN_RECEP_F1_1"/>
    <property type="match status" value="1"/>
</dbReference>
<evidence type="ECO:0000313" key="16">
    <source>
        <dbReference type="Proteomes" id="UP000005408"/>
    </source>
</evidence>
<comment type="similarity">
    <text evidence="11">Belongs to the G-protein coupled receptor 1 family.</text>
</comment>
<dbReference type="InterPro" id="IPR000276">
    <property type="entry name" value="GPCR_Rhodpsn"/>
</dbReference>
<keyword evidence="8 11" id="KW-0675">Receptor</keyword>
<keyword evidence="7" id="KW-1015">Disulfide bond</keyword>
<accession>A0A8W8JFG4</accession>
<evidence type="ECO:0000256" key="11">
    <source>
        <dbReference type="RuleBase" id="RU000688"/>
    </source>
</evidence>
<feature type="transmembrane region" description="Helical" evidence="13">
    <location>
        <begin position="164"/>
        <end position="184"/>
    </location>
</feature>
<evidence type="ECO:0000313" key="15">
    <source>
        <dbReference type="EnsemblMetazoa" id="G18985.2:cds"/>
    </source>
</evidence>
<keyword evidence="2" id="KW-1003">Cell membrane</keyword>
<feature type="transmembrane region" description="Helical" evidence="13">
    <location>
        <begin position="83"/>
        <end position="101"/>
    </location>
</feature>
<feature type="domain" description="G-protein coupled receptors family 1 profile" evidence="14">
    <location>
        <begin position="63"/>
        <end position="344"/>
    </location>
</feature>
<dbReference type="PRINTS" id="PR00237">
    <property type="entry name" value="GPCRRHODOPSN"/>
</dbReference>
<dbReference type="InterPro" id="IPR017452">
    <property type="entry name" value="GPCR_Rhodpsn_7TM"/>
</dbReference>
<evidence type="ECO:0000256" key="3">
    <source>
        <dbReference type="ARBA" id="ARBA00022692"/>
    </source>
</evidence>
<keyword evidence="4 13" id="KW-1133">Transmembrane helix</keyword>
<keyword evidence="16" id="KW-1185">Reference proteome</keyword>
<proteinExistence type="inferred from homology"/>
<dbReference type="InterPro" id="IPR005390">
    <property type="entry name" value="NeuromedU_rcpt"/>
</dbReference>